<accession>A0A8H3E125</accession>
<reference evidence="1" key="1">
    <citation type="submission" date="2021-01" db="EMBL/GenBank/DDBJ databases">
        <authorList>
            <person name="Kaushik A."/>
        </authorList>
    </citation>
    <scope>NUCLEOTIDE SEQUENCE</scope>
    <source>
        <strain evidence="1">AG5</strain>
    </source>
</reference>
<dbReference type="AlphaFoldDB" id="A0A8H3E125"/>
<protein>
    <submittedName>
        <fullName evidence="1">Uncharacterized protein</fullName>
    </submittedName>
</protein>
<evidence type="ECO:0000313" key="1">
    <source>
        <dbReference type="EMBL" id="CAE7132242.1"/>
    </source>
</evidence>
<comment type="caution">
    <text evidence="1">The sequence shown here is derived from an EMBL/GenBank/DDBJ whole genome shotgun (WGS) entry which is preliminary data.</text>
</comment>
<organism evidence="1 2">
    <name type="scientific">Rhizoctonia solani</name>
    <dbReference type="NCBI Taxonomy" id="456999"/>
    <lineage>
        <taxon>Eukaryota</taxon>
        <taxon>Fungi</taxon>
        <taxon>Dikarya</taxon>
        <taxon>Basidiomycota</taxon>
        <taxon>Agaricomycotina</taxon>
        <taxon>Agaricomycetes</taxon>
        <taxon>Cantharellales</taxon>
        <taxon>Ceratobasidiaceae</taxon>
        <taxon>Rhizoctonia</taxon>
    </lineage>
</organism>
<dbReference type="Proteomes" id="UP000663827">
    <property type="component" value="Unassembled WGS sequence"/>
</dbReference>
<name>A0A8H3E125_9AGAM</name>
<dbReference type="EMBL" id="CAJNJQ010001311">
    <property type="protein sequence ID" value="CAE7132242.1"/>
    <property type="molecule type" value="Genomic_DNA"/>
</dbReference>
<gene>
    <name evidence="1" type="ORF">RDB_LOCUS65531</name>
</gene>
<evidence type="ECO:0000313" key="2">
    <source>
        <dbReference type="Proteomes" id="UP000663827"/>
    </source>
</evidence>
<proteinExistence type="predicted"/>
<sequence>MYQWDKDIWTTWDDARYISVTKEDSREIVRTFTDHLAQISTESDMSMSLLHLSNTLFFLGGRILPDSEDLLGAFFEAFIGRLWFAVIHQEGDDPFLAEAFGTMFSWLKTILERLRRTWDVDPMSPMRIIVAIVR</sequence>